<keyword evidence="1" id="KW-1133">Transmembrane helix</keyword>
<dbReference type="OrthoDB" id="23692at2"/>
<accession>A0A4Q5N0V3</accession>
<dbReference type="InterPro" id="IPR043128">
    <property type="entry name" value="Rev_trsase/Diguanyl_cyclase"/>
</dbReference>
<dbReference type="Gene3D" id="3.20.20.450">
    <property type="entry name" value="EAL domain"/>
    <property type="match status" value="1"/>
</dbReference>
<dbReference type="InterPro" id="IPR000160">
    <property type="entry name" value="GGDEF_dom"/>
</dbReference>
<gene>
    <name evidence="4" type="ORF">EUA98_07175</name>
</gene>
<dbReference type="Proteomes" id="UP000293764">
    <property type="component" value="Unassembled WGS sequence"/>
</dbReference>
<dbReference type="Gene3D" id="3.30.70.270">
    <property type="match status" value="1"/>
</dbReference>
<dbReference type="SUPFAM" id="SSF141868">
    <property type="entry name" value="EAL domain-like"/>
    <property type="match status" value="1"/>
</dbReference>
<dbReference type="PROSITE" id="PS50887">
    <property type="entry name" value="GGDEF"/>
    <property type="match status" value="1"/>
</dbReference>
<dbReference type="SMART" id="SM00267">
    <property type="entry name" value="GGDEF"/>
    <property type="match status" value="1"/>
</dbReference>
<feature type="domain" description="EAL" evidence="2">
    <location>
        <begin position="269"/>
        <end position="526"/>
    </location>
</feature>
<dbReference type="EMBL" id="SDWW01000013">
    <property type="protein sequence ID" value="RYV51675.1"/>
    <property type="molecule type" value="Genomic_DNA"/>
</dbReference>
<feature type="transmembrane region" description="Helical" evidence="1">
    <location>
        <begin position="21"/>
        <end position="43"/>
    </location>
</feature>
<dbReference type="AlphaFoldDB" id="A0A4Q5N0V3"/>
<reference evidence="4 5" key="1">
    <citation type="submission" date="2019-01" db="EMBL/GenBank/DDBJ databases">
        <title>Novel species of Cellulomonas.</title>
        <authorList>
            <person name="Liu Q."/>
            <person name="Xin Y.-H."/>
        </authorList>
    </citation>
    <scope>NUCLEOTIDE SEQUENCE [LARGE SCALE GENOMIC DNA]</scope>
    <source>
        <strain evidence="4 5">HLT2-17</strain>
    </source>
</reference>
<dbReference type="InterPro" id="IPR029787">
    <property type="entry name" value="Nucleotide_cyclase"/>
</dbReference>
<dbReference type="Pfam" id="PF00990">
    <property type="entry name" value="GGDEF"/>
    <property type="match status" value="1"/>
</dbReference>
<comment type="caution">
    <text evidence="4">The sequence shown here is derived from an EMBL/GenBank/DDBJ whole genome shotgun (WGS) entry which is preliminary data.</text>
</comment>
<dbReference type="GO" id="GO:0071111">
    <property type="term" value="F:cyclic-guanylate-specific phosphodiesterase activity"/>
    <property type="evidence" value="ECO:0007669"/>
    <property type="project" value="InterPro"/>
</dbReference>
<keyword evidence="1" id="KW-0812">Transmembrane</keyword>
<dbReference type="RefSeq" id="WP_130101992.1">
    <property type="nucleotide sequence ID" value="NZ_SDWW01000013.1"/>
</dbReference>
<evidence type="ECO:0000256" key="1">
    <source>
        <dbReference type="SAM" id="Phobius"/>
    </source>
</evidence>
<proteinExistence type="predicted"/>
<dbReference type="Pfam" id="PF00563">
    <property type="entry name" value="EAL"/>
    <property type="match status" value="1"/>
</dbReference>
<dbReference type="PANTHER" id="PTHR33121:SF76">
    <property type="entry name" value="SIGNALING PROTEIN"/>
    <property type="match status" value="1"/>
</dbReference>
<feature type="transmembrane region" description="Helical" evidence="1">
    <location>
        <begin position="63"/>
        <end position="82"/>
    </location>
</feature>
<keyword evidence="5" id="KW-1185">Reference proteome</keyword>
<dbReference type="SMART" id="SM00052">
    <property type="entry name" value="EAL"/>
    <property type="match status" value="1"/>
</dbReference>
<feature type="domain" description="GGDEF" evidence="3">
    <location>
        <begin position="128"/>
        <end position="259"/>
    </location>
</feature>
<dbReference type="PROSITE" id="PS50883">
    <property type="entry name" value="EAL"/>
    <property type="match status" value="1"/>
</dbReference>
<dbReference type="CDD" id="cd01948">
    <property type="entry name" value="EAL"/>
    <property type="match status" value="1"/>
</dbReference>
<sequence length="530" mass="57797">MRRSPGRFGPLVRRLPPRRRFLIALFVAVVGVVLLVGAVLLAIGYLTRRDVLFRGQSDPYPQILAWGLLVSVALAVPLRYLLGGRSLADGYADAQDQATLDGLTGLRNHWAFREMLRHEIARTQRFGGSFTLALIDVDDFKFVNDSLGHQRGDEILVALSQALSSGRSVDRAFRVGGDEFALVMTHTGLDGAVHAIDRLKRVALEQMGGTTISVGLAEFDPISIDTDARTDSTVLRDRADRALYEAKRRGRNEVITFREIAESAPMRTSAATIIAVRRLLATRRMGAAFQPIWNLDTHRVFGYEGLARPAVEYRLGSPEDAFSGAARLGRVDELDALCRSAVLSHVQDFPCDALLFLNLAPEVLEHGVDAGVRLQQEVEAAGLRPSRVVLELTEYASERMGLVFAPVQMLRDLGFRLALDDVGSADVGLGLLGRIRPDYVKVDRAVVCSARDGGSGRAVLAAIVAYAAESGAIVIAEGIETEEILNHLVSAARTISRRARFVGGQGYLLGRPEADPWGDPERTWPLASMV</sequence>
<dbReference type="InterPro" id="IPR001633">
    <property type="entry name" value="EAL_dom"/>
</dbReference>
<dbReference type="CDD" id="cd01949">
    <property type="entry name" value="GGDEF"/>
    <property type="match status" value="1"/>
</dbReference>
<evidence type="ECO:0000259" key="3">
    <source>
        <dbReference type="PROSITE" id="PS50887"/>
    </source>
</evidence>
<dbReference type="InterPro" id="IPR050706">
    <property type="entry name" value="Cyclic-di-GMP_PDE-like"/>
</dbReference>
<dbReference type="PANTHER" id="PTHR33121">
    <property type="entry name" value="CYCLIC DI-GMP PHOSPHODIESTERASE PDEF"/>
    <property type="match status" value="1"/>
</dbReference>
<evidence type="ECO:0000313" key="5">
    <source>
        <dbReference type="Proteomes" id="UP000293764"/>
    </source>
</evidence>
<protein>
    <submittedName>
        <fullName evidence="4">Bifunctional diguanylate cyclase/phosphodiesterase</fullName>
    </submittedName>
</protein>
<dbReference type="InterPro" id="IPR035919">
    <property type="entry name" value="EAL_sf"/>
</dbReference>
<evidence type="ECO:0000259" key="2">
    <source>
        <dbReference type="PROSITE" id="PS50883"/>
    </source>
</evidence>
<organism evidence="4 5">
    <name type="scientific">Pengzhenrongella frigida</name>
    <dbReference type="NCBI Taxonomy" id="1259133"/>
    <lineage>
        <taxon>Bacteria</taxon>
        <taxon>Bacillati</taxon>
        <taxon>Actinomycetota</taxon>
        <taxon>Actinomycetes</taxon>
        <taxon>Micrococcales</taxon>
        <taxon>Pengzhenrongella</taxon>
    </lineage>
</organism>
<name>A0A4Q5N0V3_9MICO</name>
<dbReference type="SUPFAM" id="SSF55073">
    <property type="entry name" value="Nucleotide cyclase"/>
    <property type="match status" value="1"/>
</dbReference>
<keyword evidence="1" id="KW-0472">Membrane</keyword>
<dbReference type="NCBIfam" id="TIGR00254">
    <property type="entry name" value="GGDEF"/>
    <property type="match status" value="1"/>
</dbReference>
<evidence type="ECO:0000313" key="4">
    <source>
        <dbReference type="EMBL" id="RYV51675.1"/>
    </source>
</evidence>